<dbReference type="InterPro" id="IPR008930">
    <property type="entry name" value="Terpenoid_cyclase/PrenylTrfase"/>
</dbReference>
<feature type="domain" description="Alpha-2-macroglobulin" evidence="5">
    <location>
        <begin position="1198"/>
        <end position="1287"/>
    </location>
</feature>
<dbReference type="InterPro" id="IPR021868">
    <property type="entry name" value="Alpha_2_Macroglob_MG3"/>
</dbReference>
<keyword evidence="2 3" id="KW-0732">Signal</keyword>
<keyword evidence="7" id="KW-1185">Reference proteome</keyword>
<evidence type="ECO:0000259" key="4">
    <source>
        <dbReference type="SMART" id="SM01359"/>
    </source>
</evidence>
<evidence type="ECO:0000313" key="6">
    <source>
        <dbReference type="EMBL" id="MCK0537863.1"/>
    </source>
</evidence>
<dbReference type="SMART" id="SM01359">
    <property type="entry name" value="A2M_N_2"/>
    <property type="match status" value="1"/>
</dbReference>
<evidence type="ECO:0000259" key="5">
    <source>
        <dbReference type="SMART" id="SM01360"/>
    </source>
</evidence>
<dbReference type="Proteomes" id="UP001165524">
    <property type="component" value="Unassembled WGS sequence"/>
</dbReference>
<dbReference type="InterPro" id="IPR051802">
    <property type="entry name" value="YfhM-like"/>
</dbReference>
<dbReference type="InterPro" id="IPR047565">
    <property type="entry name" value="Alpha-macroglob_thiol-ester_cl"/>
</dbReference>
<sequence length="1850" mass="203882">MTPRVAPSCLLRSLLLLCLALGLAACDDKPASAPVAQQEHADTAADWAPYIASRSPAQVPASGPLRVRFTQPVVGSEQLGRAVAGLVSITPKVQFEAVFPREDELVINLAAPLKAGERYQVTLDPAALPGVTASSRYRFEVAALPQSLDLRLDGLAPLAGDLMQLPGQLVTLDQAAEHDVIRVLQAHQGERRLPITWQHESSGRQHTFVIEQIQRGDSASEVSLRWDGHALGAGQQGEHRVRVPARGEFSVTDVRITAAERQYIAVTFSAPLAPRQNLAGLVRLDGRDASARVEGSQLRIYPAENVTGEVSLRIEPGLRNEQGARLGEAWQQTLTFASLKPGVRFVGKGVVLPKNDQLTVPFEAVNVRAVTVTALKVYRNNIGQFFQQNSLGDGHGLQHVGRYLWRREFQLNDLPRDRWQRYLLDVSELVATDEPGTLFQLELRIDRDQVLMQCADSTPTRDPDRPLQNWEAPGQVESSGWDGIENWFNNTGYVAYSERHNPCSAAYYLYDYDNPVSETRNLMSSNLGLLAKQGSDNQLHVVSTHLRTAQAAAGTEIEVYNYQQQRIAKGTTDARGMLTLPLDGNAFYLTAQRGTDRGYLKLARGLALPTSHFDVGGVQVRNAVKGYLYGERDVWRPGDDMHLTFVLEDREDILPAQHPVTLELYDPRGNRITSRTNNTPVGNFYTFTLRTDDDAPTGQWRVLARVGGMVFDAPVRVETIVPNRLSVTLDAGEEPLRVTELPRQVTLASQWLSGATASRLKADVKVRLSPKPTRFDSFSDFHFDDPARQFSSAEQTVFEGQLDATGKAAFPLTLLHDRTAPGMLRVTFTSRVFEQGGQFSIQSRALDYHPWPRYVGLRLPAGDQARDMLLTDTDHRVRIAALDSSGKPLARRNLEVSLYKIEWRWWWDQSGESLARYASSAGHLALQSGTVSTNEDGEGSWSLRIDYPEWGRYLVRVCDPDGGHCAGQVFYMDWPGWAGRAREERGEGASRLTLYSDQQQYRVGETATVQLPETEQGRALVSLETGSRVLRHYWIDVGEGEQSFQVPITADMAPNVYVSVTLLQPHAGRDNDRPLRLFGLLPLLVTDPGTHLHPQLTVAPEVRPQQPFDITVRESDGKPMTYTLAVVDEGLLGLTNFRTPDLHQQFFRREALGVRTWDLFDDVAGAFSGALERLIAIGGSDAAEMDDEASRRRRFPPVVRFLGAFQLKPGEQRSHEVTLPQYLGAVRVMLVAGDNGRYGRAEQSITVREPLSLLTTLPRVLGPSEEVAVPVNLFVQSPDIDDVTVRLSADPLFQVTQGEASVAFDAPGEAITVLGLSVGEQAGAGTVRVQAEGGSESVSEEVHMTVRSPNPPSVERIVATVSPGETWTQDFMPHGMAGTNTVSLEVSSVPPLHLAQRLQYLIRYPHGCVEQITSGAFPQLYLPGLMVLTEAQQVDTAANVQRVIDRLRGYQLAEGGFAYWPGASGVHDWSTSYSGHFLLEARRLGYAVPADMLERWQNYQRQQARSYVTGNHYSQLAQAYRLYTLALAGSPDAGAMNRLRDTTSLGDTARWQLAAAYQVMGMPDVAAALTDNASLTPARYDEPGNTFGSQLRDRAILLPVLGGLNRHEEAQQQVQAIADALSQDGWYSTQSLAWALMSLARYFDTDADTRGLAFAWRQGEAAWQAVDEPQALLSSQSPQPEAAPLAVRNDSDWPLYVVLANRGVPAAGDERGASQGLSFTVRFAGADGAALPVQQLTQGTDIQAEVTITNTSGRRQAPLALTQVLPSGWQVNNQRMAGEETPQALDYQDIRDDRVLSYFGLDAGESRTITVSLNASFAGRFYLPGWQVENMYDTSVQARTAGRWVTVEAR</sequence>
<dbReference type="InterPro" id="IPR001599">
    <property type="entry name" value="Macroglobln_a2"/>
</dbReference>
<dbReference type="PROSITE" id="PS51257">
    <property type="entry name" value="PROKAR_LIPOPROTEIN"/>
    <property type="match status" value="1"/>
</dbReference>
<comment type="caution">
    <text evidence="6">The sequence shown here is derived from an EMBL/GenBank/DDBJ whole genome shotgun (WGS) entry which is preliminary data.</text>
</comment>
<dbReference type="Gene3D" id="1.50.10.20">
    <property type="match status" value="1"/>
</dbReference>
<dbReference type="InterPro" id="IPR041462">
    <property type="entry name" value="Bact_A2M_MG6"/>
</dbReference>
<dbReference type="Pfam" id="PF11974">
    <property type="entry name" value="bMG3"/>
    <property type="match status" value="1"/>
</dbReference>
<evidence type="ECO:0000256" key="2">
    <source>
        <dbReference type="ARBA" id="ARBA00022729"/>
    </source>
</evidence>
<feature type="signal peptide" evidence="3">
    <location>
        <begin position="1"/>
        <end position="24"/>
    </location>
</feature>
<dbReference type="CDD" id="cd02891">
    <property type="entry name" value="A2M_like"/>
    <property type="match status" value="1"/>
</dbReference>
<dbReference type="Pfam" id="PF17962">
    <property type="entry name" value="bMG6"/>
    <property type="match status" value="1"/>
</dbReference>
<name>A0ABT0E7P9_9GAMM</name>
<dbReference type="InterPro" id="IPR041203">
    <property type="entry name" value="Bact_A2M_MG5"/>
</dbReference>
<feature type="domain" description="Alpha-2-macroglobulin bait region" evidence="4">
    <location>
        <begin position="992"/>
        <end position="1134"/>
    </location>
</feature>
<dbReference type="Pfam" id="PF17972">
    <property type="entry name" value="bMG5"/>
    <property type="match status" value="1"/>
</dbReference>
<protein>
    <submittedName>
        <fullName evidence="6">MG2 domain-containing protein</fullName>
    </submittedName>
</protein>
<dbReference type="SUPFAM" id="SSF48239">
    <property type="entry name" value="Terpenoid cyclases/Protein prenyltransferases"/>
    <property type="match status" value="1"/>
</dbReference>
<dbReference type="Pfam" id="PF17973">
    <property type="entry name" value="bMG10"/>
    <property type="match status" value="1"/>
</dbReference>
<dbReference type="Gene3D" id="2.60.40.1930">
    <property type="match status" value="1"/>
</dbReference>
<evidence type="ECO:0000256" key="3">
    <source>
        <dbReference type="SAM" id="SignalP"/>
    </source>
</evidence>
<dbReference type="Pfam" id="PF07703">
    <property type="entry name" value="A2M_BRD"/>
    <property type="match status" value="1"/>
</dbReference>
<evidence type="ECO:0000256" key="1">
    <source>
        <dbReference type="ARBA" id="ARBA00010556"/>
    </source>
</evidence>
<evidence type="ECO:0000313" key="7">
    <source>
        <dbReference type="Proteomes" id="UP001165524"/>
    </source>
</evidence>
<dbReference type="Pfam" id="PF01835">
    <property type="entry name" value="MG2"/>
    <property type="match status" value="1"/>
</dbReference>
<dbReference type="PANTHER" id="PTHR40094:SF1">
    <property type="entry name" value="UBIQUITIN DOMAIN-CONTAINING PROTEIN"/>
    <property type="match status" value="1"/>
</dbReference>
<dbReference type="InterPro" id="IPR002890">
    <property type="entry name" value="MG2"/>
</dbReference>
<reference evidence="6" key="1">
    <citation type="submission" date="2022-04" db="EMBL/GenBank/DDBJ databases">
        <title>Alcanivorax sp. CY1518 draft genome sequence.</title>
        <authorList>
            <person name="Zhao G."/>
            <person name="An M."/>
        </authorList>
    </citation>
    <scope>NUCLEOTIDE SEQUENCE</scope>
    <source>
        <strain evidence="6">CY1518</strain>
    </source>
</reference>
<dbReference type="InterPro" id="IPR041246">
    <property type="entry name" value="Bact_MG10"/>
</dbReference>
<dbReference type="PANTHER" id="PTHR40094">
    <property type="entry name" value="ALPHA-2-MACROGLOBULIN HOMOLOG"/>
    <property type="match status" value="1"/>
</dbReference>
<comment type="similarity">
    <text evidence="1">Belongs to the protease inhibitor I39 (alpha-2-macroglobulin) family. Bacterial alpha-2-macroglobulin subfamily.</text>
</comment>
<dbReference type="InterPro" id="IPR011625">
    <property type="entry name" value="A2M_N_BRD"/>
</dbReference>
<feature type="chain" id="PRO_5047055756" evidence="3">
    <location>
        <begin position="25"/>
        <end position="1850"/>
    </location>
</feature>
<dbReference type="EMBL" id="JALKII010000005">
    <property type="protein sequence ID" value="MCK0537863.1"/>
    <property type="molecule type" value="Genomic_DNA"/>
</dbReference>
<accession>A0ABT0E7P9</accession>
<dbReference type="RefSeq" id="WP_246951892.1">
    <property type="nucleotide sequence ID" value="NZ_JALKII010000005.1"/>
</dbReference>
<dbReference type="Pfam" id="PF00207">
    <property type="entry name" value="A2M"/>
    <property type="match status" value="1"/>
</dbReference>
<dbReference type="SMART" id="SM01360">
    <property type="entry name" value="A2M"/>
    <property type="match status" value="1"/>
</dbReference>
<proteinExistence type="inferred from homology"/>
<gene>
    <name evidence="6" type="ORF">MU846_09085</name>
</gene>
<organism evidence="6 7">
    <name type="scientific">Alcanivorax quisquiliarum</name>
    <dbReference type="NCBI Taxonomy" id="2933565"/>
    <lineage>
        <taxon>Bacteria</taxon>
        <taxon>Pseudomonadati</taxon>
        <taxon>Pseudomonadota</taxon>
        <taxon>Gammaproteobacteria</taxon>
        <taxon>Oceanospirillales</taxon>
        <taxon>Alcanivoracaceae</taxon>
        <taxon>Alcanivorax</taxon>
    </lineage>
</organism>
<dbReference type="SMART" id="SM01419">
    <property type="entry name" value="Thiol-ester_cl"/>
    <property type="match status" value="1"/>
</dbReference>